<reference evidence="1" key="1">
    <citation type="submission" date="2016-02" db="EMBL/GenBank/DDBJ databases">
        <title>WGS assembly of Manihot esculenta.</title>
        <authorList>
            <person name="Bredeson J.V."/>
            <person name="Prochnik S.E."/>
            <person name="Lyons J.B."/>
            <person name="Schmutz J."/>
            <person name="Grimwood J."/>
            <person name="Vrebalov J."/>
            <person name="Bart R.S."/>
            <person name="Amuge T."/>
            <person name="Ferguson M.E."/>
            <person name="Green R."/>
            <person name="Putnam N."/>
            <person name="Stites J."/>
            <person name="Rounsley S."/>
            <person name="Rokhsar D.S."/>
        </authorList>
    </citation>
    <scope>NUCLEOTIDE SEQUENCE [LARGE SCALE GENOMIC DNA]</scope>
    <source>
        <tissue evidence="1">Leaf</tissue>
    </source>
</reference>
<gene>
    <name evidence="1" type="ORF">MANES_S109800</name>
</gene>
<accession>A0A199U992</accession>
<sequence>MFSFLFSGEIVIVYERKVKLLYGDVQSLLSHIC</sequence>
<proteinExistence type="predicted"/>
<organism evidence="1">
    <name type="scientific">Manihot esculenta</name>
    <name type="common">Cassava</name>
    <name type="synonym">Jatropha manihot</name>
    <dbReference type="NCBI Taxonomy" id="3983"/>
    <lineage>
        <taxon>Eukaryota</taxon>
        <taxon>Viridiplantae</taxon>
        <taxon>Streptophyta</taxon>
        <taxon>Embryophyta</taxon>
        <taxon>Tracheophyta</taxon>
        <taxon>Spermatophyta</taxon>
        <taxon>Magnoliopsida</taxon>
        <taxon>eudicotyledons</taxon>
        <taxon>Gunneridae</taxon>
        <taxon>Pentapetalae</taxon>
        <taxon>rosids</taxon>
        <taxon>fabids</taxon>
        <taxon>Malpighiales</taxon>
        <taxon>Euphorbiaceae</taxon>
        <taxon>Crotonoideae</taxon>
        <taxon>Manihoteae</taxon>
        <taxon>Manihot</taxon>
    </lineage>
</organism>
<protein>
    <submittedName>
        <fullName evidence="1">Uncharacterized protein</fullName>
    </submittedName>
</protein>
<name>A0A199U992_MANES</name>
<evidence type="ECO:0000313" key="1">
    <source>
        <dbReference type="EMBL" id="OAY21191.1"/>
    </source>
</evidence>
<dbReference type="EMBL" id="KV452066">
    <property type="protein sequence ID" value="OAY21191.1"/>
    <property type="molecule type" value="Genomic_DNA"/>
</dbReference>
<dbReference type="AlphaFoldDB" id="A0A199U992"/>